<evidence type="ECO:0000256" key="4">
    <source>
        <dbReference type="ARBA" id="ARBA00022679"/>
    </source>
</evidence>
<dbReference type="GO" id="GO:0009051">
    <property type="term" value="P:pentose-phosphate shunt, oxidative branch"/>
    <property type="evidence" value="ECO:0007669"/>
    <property type="project" value="EnsemblFungi"/>
</dbReference>
<evidence type="ECO:0000313" key="12">
    <source>
        <dbReference type="Proteomes" id="UP000054383"/>
    </source>
</evidence>
<dbReference type="Pfam" id="PF13671">
    <property type="entry name" value="AAA_33"/>
    <property type="match status" value="1"/>
</dbReference>
<evidence type="ECO:0000313" key="11">
    <source>
        <dbReference type="EMBL" id="CRG84856.1"/>
    </source>
</evidence>
<sequence length="231" mass="25667">MLSANNDKPANALSTPVFSMPTSATTSSKAYYRMDSHERRGVETQPLQHIWIITGPAGSGKTTVAEKLQAELGLPFLEGDDFHPPANKEKMGNGTPLNDMDRWDWLISLRDAAVNTLSTPASENAQVPSGVIMSCSALKLKYRDVIRVAAYDHPSVRIHFIYLKADENKLMERVLGRSSHYMKGNMVRSQFEALEDPCDEKDVLAVDVDASPDEVQKRVSETVARKLAEYK</sequence>
<dbReference type="InterPro" id="IPR006001">
    <property type="entry name" value="Therm_gnt_kin"/>
</dbReference>
<dbReference type="CDD" id="cd02021">
    <property type="entry name" value="GntK"/>
    <property type="match status" value="1"/>
</dbReference>
<dbReference type="SUPFAM" id="SSF52540">
    <property type="entry name" value="P-loop containing nucleoside triphosphate hydrolases"/>
    <property type="match status" value="1"/>
</dbReference>
<accession>A0A0U1LR82</accession>
<dbReference type="GO" id="GO:0005524">
    <property type="term" value="F:ATP binding"/>
    <property type="evidence" value="ECO:0007669"/>
    <property type="project" value="UniProtKB-KW"/>
</dbReference>
<dbReference type="Gene3D" id="3.40.50.300">
    <property type="entry name" value="P-loop containing nucleotide triphosphate hydrolases"/>
    <property type="match status" value="1"/>
</dbReference>
<dbReference type="GO" id="GO:0005975">
    <property type="term" value="P:carbohydrate metabolic process"/>
    <property type="evidence" value="ECO:0007669"/>
    <property type="project" value="InterPro"/>
</dbReference>
<dbReference type="GO" id="GO:0046316">
    <property type="term" value="F:gluconokinase activity"/>
    <property type="evidence" value="ECO:0007669"/>
    <property type="project" value="UniProtKB-EC"/>
</dbReference>
<gene>
    <name evidence="11" type="ORF">PISL3812_02042</name>
</gene>
<dbReference type="EMBL" id="CVMT01000002">
    <property type="protein sequence ID" value="CRG84856.1"/>
    <property type="molecule type" value="Genomic_DNA"/>
</dbReference>
<evidence type="ECO:0000256" key="7">
    <source>
        <dbReference type="ARBA" id="ARBA00022840"/>
    </source>
</evidence>
<dbReference type="Proteomes" id="UP000054383">
    <property type="component" value="Unassembled WGS sequence"/>
</dbReference>
<proteinExistence type="inferred from homology"/>
<evidence type="ECO:0000256" key="9">
    <source>
        <dbReference type="RuleBase" id="RU363066"/>
    </source>
</evidence>
<evidence type="ECO:0000256" key="6">
    <source>
        <dbReference type="ARBA" id="ARBA00022777"/>
    </source>
</evidence>
<keyword evidence="5 9" id="KW-0547">Nucleotide-binding</keyword>
<evidence type="ECO:0000256" key="3">
    <source>
        <dbReference type="ARBA" id="ARBA00012054"/>
    </source>
</evidence>
<dbReference type="UniPathway" id="UPA00792"/>
<comment type="similarity">
    <text evidence="2 9">Belongs to the gluconokinase GntK/GntV family.</text>
</comment>
<dbReference type="AlphaFoldDB" id="A0A0U1LR82"/>
<organism evidence="11 12">
    <name type="scientific">Talaromyces islandicus</name>
    <name type="common">Penicillium islandicum</name>
    <dbReference type="NCBI Taxonomy" id="28573"/>
    <lineage>
        <taxon>Eukaryota</taxon>
        <taxon>Fungi</taxon>
        <taxon>Dikarya</taxon>
        <taxon>Ascomycota</taxon>
        <taxon>Pezizomycotina</taxon>
        <taxon>Eurotiomycetes</taxon>
        <taxon>Eurotiomycetidae</taxon>
        <taxon>Eurotiales</taxon>
        <taxon>Trichocomaceae</taxon>
        <taxon>Talaromyces</taxon>
        <taxon>Talaromyces sect. Islandici</taxon>
    </lineage>
</organism>
<evidence type="ECO:0000256" key="1">
    <source>
        <dbReference type="ARBA" id="ARBA00004875"/>
    </source>
</evidence>
<keyword evidence="7 9" id="KW-0067">ATP-binding</keyword>
<protein>
    <recommendedName>
        <fullName evidence="3 9">Gluconokinase</fullName>
        <ecNumber evidence="3 9">2.7.1.12</ecNumber>
    </recommendedName>
</protein>
<dbReference type="NCBIfam" id="TIGR01313">
    <property type="entry name" value="therm_gnt_kin"/>
    <property type="match status" value="1"/>
</dbReference>
<comment type="pathway">
    <text evidence="1 9">Carbohydrate acid metabolism; D-gluconate degradation.</text>
</comment>
<dbReference type="EC" id="2.7.1.12" evidence="3 9"/>
<dbReference type="OrthoDB" id="275177at2759"/>
<comment type="catalytic activity">
    <reaction evidence="8 9">
        <text>D-gluconate + ATP = 6-phospho-D-gluconate + ADP + H(+)</text>
        <dbReference type="Rhea" id="RHEA:19433"/>
        <dbReference type="ChEBI" id="CHEBI:15378"/>
        <dbReference type="ChEBI" id="CHEBI:18391"/>
        <dbReference type="ChEBI" id="CHEBI:30616"/>
        <dbReference type="ChEBI" id="CHEBI:58759"/>
        <dbReference type="ChEBI" id="CHEBI:456216"/>
        <dbReference type="EC" id="2.7.1.12"/>
    </reaction>
</comment>
<keyword evidence="12" id="KW-1185">Reference proteome</keyword>
<dbReference type="GO" id="GO:0005737">
    <property type="term" value="C:cytoplasm"/>
    <property type="evidence" value="ECO:0007669"/>
    <property type="project" value="TreeGrafter"/>
</dbReference>
<evidence type="ECO:0000256" key="8">
    <source>
        <dbReference type="ARBA" id="ARBA00048090"/>
    </source>
</evidence>
<dbReference type="PANTHER" id="PTHR43442">
    <property type="entry name" value="GLUCONOKINASE-RELATED"/>
    <property type="match status" value="1"/>
</dbReference>
<keyword evidence="6 9" id="KW-0418">Kinase</keyword>
<dbReference type="OMA" id="HFIYLRA"/>
<dbReference type="STRING" id="28573.A0A0U1LR82"/>
<dbReference type="InterPro" id="IPR027417">
    <property type="entry name" value="P-loop_NTPase"/>
</dbReference>
<dbReference type="PANTHER" id="PTHR43442:SF3">
    <property type="entry name" value="GLUCONOKINASE-RELATED"/>
    <property type="match status" value="1"/>
</dbReference>
<reference evidence="11 12" key="1">
    <citation type="submission" date="2015-04" db="EMBL/GenBank/DDBJ databases">
        <authorList>
            <person name="Syromyatnikov M.Y."/>
            <person name="Popov V.N."/>
        </authorList>
    </citation>
    <scope>NUCLEOTIDE SEQUENCE [LARGE SCALE GENOMIC DNA]</scope>
    <source>
        <strain evidence="11">WF-38-12</strain>
    </source>
</reference>
<evidence type="ECO:0000256" key="5">
    <source>
        <dbReference type="ARBA" id="ARBA00022741"/>
    </source>
</evidence>
<name>A0A0U1LR82_TALIS</name>
<feature type="region of interest" description="Disordered" evidence="10">
    <location>
        <begin position="1"/>
        <end position="23"/>
    </location>
</feature>
<dbReference type="FunFam" id="3.40.50.300:FF:001607">
    <property type="entry name" value="Gluconokinase"/>
    <property type="match status" value="1"/>
</dbReference>
<evidence type="ECO:0000256" key="2">
    <source>
        <dbReference type="ARBA" id="ARBA00008420"/>
    </source>
</evidence>
<keyword evidence="4 9" id="KW-0808">Transferase</keyword>
<evidence type="ECO:0000256" key="10">
    <source>
        <dbReference type="SAM" id="MobiDB-lite"/>
    </source>
</evidence>